<keyword evidence="4" id="KW-0808">Transferase</keyword>
<dbReference type="Pfam" id="PF00512">
    <property type="entry name" value="HisKA"/>
    <property type="match status" value="1"/>
</dbReference>
<dbReference type="Proteomes" id="UP001242480">
    <property type="component" value="Unassembled WGS sequence"/>
</dbReference>
<dbReference type="RefSeq" id="WP_307267172.1">
    <property type="nucleotide sequence ID" value="NZ_JAUSVX010000001.1"/>
</dbReference>
<keyword evidence="3 6" id="KW-0597">Phosphoprotein</keyword>
<dbReference type="PROSITE" id="PS50109">
    <property type="entry name" value="HIS_KIN"/>
    <property type="match status" value="1"/>
</dbReference>
<comment type="catalytic activity">
    <reaction evidence="1">
        <text>ATP + protein L-histidine = ADP + protein N-phospho-L-histidine.</text>
        <dbReference type="EC" id="2.7.13.3"/>
    </reaction>
</comment>
<feature type="modified residue" description="4-aspartylphosphate" evidence="6">
    <location>
        <position position="312"/>
    </location>
</feature>
<dbReference type="InterPro" id="IPR036097">
    <property type="entry name" value="HisK_dim/P_sf"/>
</dbReference>
<evidence type="ECO:0000313" key="10">
    <source>
        <dbReference type="Proteomes" id="UP001242480"/>
    </source>
</evidence>
<comment type="caution">
    <text evidence="9">The sequence shown here is derived from an EMBL/GenBank/DDBJ whole genome shotgun (WGS) entry which is preliminary data.</text>
</comment>
<sequence>MLARTAIAASTGALEQVQAEAAAMRRRLRAAAHEIRTPLTGAATIVDILAVSELASGPTRDYVLLLKDAVAQIIAVTNDILDLGRLEADLGLGTREAFSPADLVAATAGLAEPRARAKGLTLAVVAGGLPERVIGHPVMVRRALENLIDNAVKHTVQGGITVTAALDGGRMLVSVADTGAGIEPEDLPLLFEPYAQLAGGVRAGGTGLGLALVRSAIERVGGTVEVESAVGRGTVFRFAVPVDPAHGVLPAVKATGSARRPLSILVAEDNPVNRIVTGAILGEFGHRVSFSADGRSAVDALQRHDYDLVLMDIEMPHLDGPSALAAIRALPGARAGTPVVALSARGAEARDEALGQGFDAYVAKPIDPAALFAAIEESSRKD</sequence>
<dbReference type="CDD" id="cd00075">
    <property type="entry name" value="HATPase"/>
    <property type="match status" value="1"/>
</dbReference>
<dbReference type="EMBL" id="JAUSVX010000001">
    <property type="protein sequence ID" value="MDQ0467496.1"/>
    <property type="molecule type" value="Genomic_DNA"/>
</dbReference>
<dbReference type="InterPro" id="IPR003594">
    <property type="entry name" value="HATPase_dom"/>
</dbReference>
<dbReference type="SMART" id="SM00387">
    <property type="entry name" value="HATPase_c"/>
    <property type="match status" value="1"/>
</dbReference>
<dbReference type="Pfam" id="PF02518">
    <property type="entry name" value="HATPase_c"/>
    <property type="match status" value="1"/>
</dbReference>
<feature type="domain" description="Response regulatory" evidence="8">
    <location>
        <begin position="263"/>
        <end position="379"/>
    </location>
</feature>
<dbReference type="InterPro" id="IPR036890">
    <property type="entry name" value="HATPase_C_sf"/>
</dbReference>
<dbReference type="SMART" id="SM00448">
    <property type="entry name" value="REC"/>
    <property type="match status" value="1"/>
</dbReference>
<dbReference type="PANTHER" id="PTHR43047">
    <property type="entry name" value="TWO-COMPONENT HISTIDINE PROTEIN KINASE"/>
    <property type="match status" value="1"/>
</dbReference>
<keyword evidence="10" id="KW-1185">Reference proteome</keyword>
<proteinExistence type="predicted"/>
<evidence type="ECO:0000256" key="4">
    <source>
        <dbReference type="ARBA" id="ARBA00022679"/>
    </source>
</evidence>
<evidence type="ECO:0000313" key="9">
    <source>
        <dbReference type="EMBL" id="MDQ0467496.1"/>
    </source>
</evidence>
<reference evidence="9 10" key="1">
    <citation type="submission" date="2023-07" db="EMBL/GenBank/DDBJ databases">
        <title>Genomic Encyclopedia of Type Strains, Phase IV (KMG-IV): sequencing the most valuable type-strain genomes for metagenomic binning, comparative biology and taxonomic classification.</title>
        <authorList>
            <person name="Goeker M."/>
        </authorList>
    </citation>
    <scope>NUCLEOTIDE SEQUENCE [LARGE SCALE GENOMIC DNA]</scope>
    <source>
        <strain evidence="9 10">DSM 19619</strain>
    </source>
</reference>
<dbReference type="SUPFAM" id="SSF47384">
    <property type="entry name" value="Homodimeric domain of signal transducing histidine kinase"/>
    <property type="match status" value="1"/>
</dbReference>
<accession>A0ABU0IZQ0</accession>
<dbReference type="Gene3D" id="3.30.565.10">
    <property type="entry name" value="Histidine kinase-like ATPase, C-terminal domain"/>
    <property type="match status" value="1"/>
</dbReference>
<dbReference type="InterPro" id="IPR003661">
    <property type="entry name" value="HisK_dim/P_dom"/>
</dbReference>
<dbReference type="InterPro" id="IPR004358">
    <property type="entry name" value="Sig_transdc_His_kin-like_C"/>
</dbReference>
<dbReference type="SUPFAM" id="SSF55874">
    <property type="entry name" value="ATPase domain of HSP90 chaperone/DNA topoisomerase II/histidine kinase"/>
    <property type="match status" value="1"/>
</dbReference>
<dbReference type="InterPro" id="IPR005467">
    <property type="entry name" value="His_kinase_dom"/>
</dbReference>
<evidence type="ECO:0000256" key="3">
    <source>
        <dbReference type="ARBA" id="ARBA00022553"/>
    </source>
</evidence>
<name>A0ABU0IZQ0_9HYPH</name>
<dbReference type="CDD" id="cd17546">
    <property type="entry name" value="REC_hyHK_CKI1_RcsC-like"/>
    <property type="match status" value="1"/>
</dbReference>
<evidence type="ECO:0000256" key="2">
    <source>
        <dbReference type="ARBA" id="ARBA00012438"/>
    </source>
</evidence>
<evidence type="ECO:0000256" key="1">
    <source>
        <dbReference type="ARBA" id="ARBA00000085"/>
    </source>
</evidence>
<dbReference type="InterPro" id="IPR011006">
    <property type="entry name" value="CheY-like_superfamily"/>
</dbReference>
<evidence type="ECO:0000256" key="6">
    <source>
        <dbReference type="PROSITE-ProRule" id="PRU00169"/>
    </source>
</evidence>
<evidence type="ECO:0000259" key="7">
    <source>
        <dbReference type="PROSITE" id="PS50109"/>
    </source>
</evidence>
<protein>
    <recommendedName>
        <fullName evidence="2">histidine kinase</fullName>
        <ecNumber evidence="2">2.7.13.3</ecNumber>
    </recommendedName>
</protein>
<gene>
    <name evidence="9" type="ORF">QO011_000491</name>
</gene>
<keyword evidence="5" id="KW-0418">Kinase</keyword>
<dbReference type="PRINTS" id="PR00344">
    <property type="entry name" value="BCTRLSENSOR"/>
</dbReference>
<evidence type="ECO:0000259" key="8">
    <source>
        <dbReference type="PROSITE" id="PS50110"/>
    </source>
</evidence>
<dbReference type="SUPFAM" id="SSF52172">
    <property type="entry name" value="CheY-like"/>
    <property type="match status" value="1"/>
</dbReference>
<dbReference type="InterPro" id="IPR001789">
    <property type="entry name" value="Sig_transdc_resp-reg_receiver"/>
</dbReference>
<organism evidence="9 10">
    <name type="scientific">Labrys wisconsinensis</name>
    <dbReference type="NCBI Taxonomy" id="425677"/>
    <lineage>
        <taxon>Bacteria</taxon>
        <taxon>Pseudomonadati</taxon>
        <taxon>Pseudomonadota</taxon>
        <taxon>Alphaproteobacteria</taxon>
        <taxon>Hyphomicrobiales</taxon>
        <taxon>Xanthobacteraceae</taxon>
        <taxon>Labrys</taxon>
    </lineage>
</organism>
<dbReference type="CDD" id="cd00082">
    <property type="entry name" value="HisKA"/>
    <property type="match status" value="1"/>
</dbReference>
<dbReference type="PROSITE" id="PS50110">
    <property type="entry name" value="RESPONSE_REGULATORY"/>
    <property type="match status" value="1"/>
</dbReference>
<evidence type="ECO:0000256" key="5">
    <source>
        <dbReference type="ARBA" id="ARBA00022777"/>
    </source>
</evidence>
<dbReference type="Gene3D" id="3.40.50.2300">
    <property type="match status" value="1"/>
</dbReference>
<feature type="domain" description="Histidine kinase" evidence="7">
    <location>
        <begin position="30"/>
        <end position="244"/>
    </location>
</feature>
<dbReference type="EC" id="2.7.13.3" evidence="2"/>
<dbReference type="Pfam" id="PF00072">
    <property type="entry name" value="Response_reg"/>
    <property type="match status" value="1"/>
</dbReference>
<dbReference type="Gene3D" id="1.10.287.130">
    <property type="match status" value="1"/>
</dbReference>
<dbReference type="SMART" id="SM00388">
    <property type="entry name" value="HisKA"/>
    <property type="match status" value="1"/>
</dbReference>